<sequence length="545" mass="61751">MATGSLDIKEDLCNYLQVIDNNKFAIYGPLRNANYPGLFVRGIGKIGFPLSDRDAADLCRASHEVPFGKGSETFVDPTVRKTWELNPNQCELRNPAWPSTLREVVGKLAQELGVVDGASSIRAELHKLLLYEPSAFFDKHRDTVKAPGMFATLVIALPSEHMGGDVIVQLRDDEQTLRTQGLSDFGYSHLAWYADVNHSVSKVKSGHRLVLTYNLIRQTPESSRMASVLDDHKQNLDKVLAVWGKQDREIESHYDYVFEKMVYILEHEYTEANISLDHLKGKDQLRARYLSKACQDQGFCLFLAHFEYSQSGSIDEDEDDPNWANHLSGAEYHEFIDEIESNWKLLTIFQSDGKQIAEDIALEEEEILENADFTDMEPDDEECNGWAGNEGCTATHFYHRTCAVIVPRARRLDFLSEAENINVKEYVGTLLKDMQNDALSLASREELKKLCEMVIDAKKTPQKPRKESAEDPDSFGWRREKPDIKGLSRASDNELAFVARAALELDSPDLLEEVARVASRMLPVDLFQDLGKGFIERDISLWHNG</sequence>
<protein>
    <recommendedName>
        <fullName evidence="3">Prolyl 4-hydroxylase alpha subunit Fe(2+) 2OG dioxygenase domain-containing protein</fullName>
    </recommendedName>
</protein>
<dbReference type="Proteomes" id="UP000664203">
    <property type="component" value="Unassembled WGS sequence"/>
</dbReference>
<dbReference type="OrthoDB" id="27483at2759"/>
<dbReference type="PANTHER" id="PTHR33099:SF7">
    <property type="entry name" value="MYND-TYPE DOMAIN-CONTAINING PROTEIN"/>
    <property type="match status" value="1"/>
</dbReference>
<proteinExistence type="predicted"/>
<evidence type="ECO:0000313" key="1">
    <source>
        <dbReference type="EMBL" id="CAF9943152.1"/>
    </source>
</evidence>
<dbReference type="PANTHER" id="PTHR33099">
    <property type="entry name" value="FE2OG DIOXYGENASE DOMAIN-CONTAINING PROTEIN"/>
    <property type="match status" value="1"/>
</dbReference>
<accession>A0A8H3J9L6</accession>
<organism evidence="1 2">
    <name type="scientific">Alectoria fallacina</name>
    <dbReference type="NCBI Taxonomy" id="1903189"/>
    <lineage>
        <taxon>Eukaryota</taxon>
        <taxon>Fungi</taxon>
        <taxon>Dikarya</taxon>
        <taxon>Ascomycota</taxon>
        <taxon>Pezizomycotina</taxon>
        <taxon>Lecanoromycetes</taxon>
        <taxon>OSLEUM clade</taxon>
        <taxon>Lecanoromycetidae</taxon>
        <taxon>Lecanorales</taxon>
        <taxon>Lecanorineae</taxon>
        <taxon>Parmeliaceae</taxon>
        <taxon>Alectoria</taxon>
    </lineage>
</organism>
<reference evidence="1" key="1">
    <citation type="submission" date="2021-03" db="EMBL/GenBank/DDBJ databases">
        <authorList>
            <person name="Tagirdzhanova G."/>
        </authorList>
    </citation>
    <scope>NUCLEOTIDE SEQUENCE</scope>
</reference>
<dbReference type="Gene3D" id="2.60.120.620">
    <property type="entry name" value="q2cbj1_9rhob like domain"/>
    <property type="match status" value="1"/>
</dbReference>
<dbReference type="AlphaFoldDB" id="A0A8H3J9L6"/>
<evidence type="ECO:0008006" key="3">
    <source>
        <dbReference type="Google" id="ProtNLM"/>
    </source>
</evidence>
<dbReference type="EMBL" id="CAJPDR010000906">
    <property type="protein sequence ID" value="CAF9943152.1"/>
    <property type="molecule type" value="Genomic_DNA"/>
</dbReference>
<evidence type="ECO:0000313" key="2">
    <source>
        <dbReference type="Proteomes" id="UP000664203"/>
    </source>
</evidence>
<gene>
    <name evidence="1" type="ORF">ALECFALPRED_010707</name>
</gene>
<keyword evidence="2" id="KW-1185">Reference proteome</keyword>
<name>A0A8H3J9L6_9LECA</name>
<comment type="caution">
    <text evidence="1">The sequence shown here is derived from an EMBL/GenBank/DDBJ whole genome shotgun (WGS) entry which is preliminary data.</text>
</comment>